<sequence>MIKRTNKMTIMFDKKVDKKQGSIRIKSEMKILAAASDEFILQGYKGATVQSIADRAELPKANVLYYFKNKENIYHAVLEKTLDMWDQGIGDIVYEDGPRLAIEKFIAAKVKMSFQHPNASKIYAMEIIQGALHLKEFSRTYLRKWVKEKAKIFQQWIDEGKMEDIDPVKLIFLIWSTTQHYADFETQILSVMNRADYEEEDQEQVTQFLTEFVLRGTGIK</sequence>
<dbReference type="SUPFAM" id="SSF48498">
    <property type="entry name" value="Tetracyclin repressor-like, C-terminal domain"/>
    <property type="match status" value="1"/>
</dbReference>
<dbReference type="Pfam" id="PF08362">
    <property type="entry name" value="TetR_C_3"/>
    <property type="match status" value="1"/>
</dbReference>
<evidence type="ECO:0000259" key="3">
    <source>
        <dbReference type="PROSITE" id="PS50977"/>
    </source>
</evidence>
<feature type="domain" description="HTH tetR-type" evidence="3">
    <location>
        <begin position="25"/>
        <end position="85"/>
    </location>
</feature>
<reference evidence="5" key="1">
    <citation type="journal article" date="2019" name="Int. J. Syst. Evol. Microbiol.">
        <title>The Global Catalogue of Microorganisms (GCM) 10K type strain sequencing project: providing services to taxonomists for standard genome sequencing and annotation.</title>
        <authorList>
            <consortium name="The Broad Institute Genomics Platform"/>
            <consortium name="The Broad Institute Genome Sequencing Center for Infectious Disease"/>
            <person name="Wu L."/>
            <person name="Ma J."/>
        </authorList>
    </citation>
    <scope>NUCLEOTIDE SEQUENCE [LARGE SCALE GENOMIC DNA]</scope>
    <source>
        <strain evidence="5">CGMCC 1.15922</strain>
    </source>
</reference>
<dbReference type="InterPro" id="IPR001647">
    <property type="entry name" value="HTH_TetR"/>
</dbReference>
<dbReference type="Pfam" id="PF00440">
    <property type="entry name" value="TetR_N"/>
    <property type="match status" value="1"/>
</dbReference>
<dbReference type="PANTHER" id="PTHR30328">
    <property type="entry name" value="TRANSCRIPTIONAL REPRESSOR"/>
    <property type="match status" value="1"/>
</dbReference>
<dbReference type="InterPro" id="IPR009057">
    <property type="entry name" value="Homeodomain-like_sf"/>
</dbReference>
<name>A0ABQ3II70_9GAMM</name>
<protein>
    <submittedName>
        <fullName evidence="4">TetR family transcriptional regulator</fullName>
    </submittedName>
</protein>
<organism evidence="4 5">
    <name type="scientific">Thalassotalea profundi</name>
    <dbReference type="NCBI Taxonomy" id="2036687"/>
    <lineage>
        <taxon>Bacteria</taxon>
        <taxon>Pseudomonadati</taxon>
        <taxon>Pseudomonadota</taxon>
        <taxon>Gammaproteobacteria</taxon>
        <taxon>Alteromonadales</taxon>
        <taxon>Colwelliaceae</taxon>
        <taxon>Thalassotalea</taxon>
    </lineage>
</organism>
<dbReference type="InterPro" id="IPR036271">
    <property type="entry name" value="Tet_transcr_reg_TetR-rel_C_sf"/>
</dbReference>
<comment type="caution">
    <text evidence="4">The sequence shown here is derived from an EMBL/GenBank/DDBJ whole genome shotgun (WGS) entry which is preliminary data.</text>
</comment>
<dbReference type="PANTHER" id="PTHR30328:SF54">
    <property type="entry name" value="HTH-TYPE TRANSCRIPTIONAL REPRESSOR SCO4008"/>
    <property type="match status" value="1"/>
</dbReference>
<evidence type="ECO:0000313" key="4">
    <source>
        <dbReference type="EMBL" id="GHE82364.1"/>
    </source>
</evidence>
<evidence type="ECO:0000256" key="1">
    <source>
        <dbReference type="ARBA" id="ARBA00023125"/>
    </source>
</evidence>
<keyword evidence="5" id="KW-1185">Reference proteome</keyword>
<proteinExistence type="predicted"/>
<evidence type="ECO:0000256" key="2">
    <source>
        <dbReference type="PROSITE-ProRule" id="PRU00335"/>
    </source>
</evidence>
<dbReference type="Proteomes" id="UP000626370">
    <property type="component" value="Unassembled WGS sequence"/>
</dbReference>
<dbReference type="InterPro" id="IPR013573">
    <property type="entry name" value="Tscrpt_reg_YcdC_C"/>
</dbReference>
<accession>A0ABQ3II70</accession>
<dbReference type="PRINTS" id="PR00455">
    <property type="entry name" value="HTHTETR"/>
</dbReference>
<dbReference type="EMBL" id="BNAH01000003">
    <property type="protein sequence ID" value="GHE82364.1"/>
    <property type="molecule type" value="Genomic_DNA"/>
</dbReference>
<dbReference type="Gene3D" id="1.10.10.60">
    <property type="entry name" value="Homeodomain-like"/>
    <property type="match status" value="1"/>
</dbReference>
<dbReference type="SUPFAM" id="SSF46689">
    <property type="entry name" value="Homeodomain-like"/>
    <property type="match status" value="1"/>
</dbReference>
<gene>
    <name evidence="4" type="ORF">GCM10011501_08180</name>
</gene>
<feature type="DNA-binding region" description="H-T-H motif" evidence="2">
    <location>
        <begin position="48"/>
        <end position="67"/>
    </location>
</feature>
<dbReference type="Gene3D" id="1.10.357.10">
    <property type="entry name" value="Tetracycline Repressor, domain 2"/>
    <property type="match status" value="1"/>
</dbReference>
<keyword evidence="1 2" id="KW-0238">DNA-binding</keyword>
<dbReference type="InterPro" id="IPR050109">
    <property type="entry name" value="HTH-type_TetR-like_transc_reg"/>
</dbReference>
<dbReference type="PROSITE" id="PS50977">
    <property type="entry name" value="HTH_TETR_2"/>
    <property type="match status" value="1"/>
</dbReference>
<evidence type="ECO:0000313" key="5">
    <source>
        <dbReference type="Proteomes" id="UP000626370"/>
    </source>
</evidence>